<dbReference type="EMBL" id="CAKOGL010000025">
    <property type="protein sequence ID" value="CAH2102693.1"/>
    <property type="molecule type" value="Genomic_DNA"/>
</dbReference>
<feature type="domain" description="DDE-1" evidence="1">
    <location>
        <begin position="16"/>
        <end position="58"/>
    </location>
</feature>
<dbReference type="Proteomes" id="UP001153954">
    <property type="component" value="Unassembled WGS sequence"/>
</dbReference>
<dbReference type="AlphaFoldDB" id="A0AAU9UXH7"/>
<organism evidence="2 3">
    <name type="scientific">Euphydryas editha</name>
    <name type="common">Edith's checkerspot</name>
    <dbReference type="NCBI Taxonomy" id="104508"/>
    <lineage>
        <taxon>Eukaryota</taxon>
        <taxon>Metazoa</taxon>
        <taxon>Ecdysozoa</taxon>
        <taxon>Arthropoda</taxon>
        <taxon>Hexapoda</taxon>
        <taxon>Insecta</taxon>
        <taxon>Pterygota</taxon>
        <taxon>Neoptera</taxon>
        <taxon>Endopterygota</taxon>
        <taxon>Lepidoptera</taxon>
        <taxon>Glossata</taxon>
        <taxon>Ditrysia</taxon>
        <taxon>Papilionoidea</taxon>
        <taxon>Nymphalidae</taxon>
        <taxon>Nymphalinae</taxon>
        <taxon>Euphydryas</taxon>
    </lineage>
</organism>
<name>A0AAU9UXH7_EUPED</name>
<gene>
    <name evidence="2" type="ORF">EEDITHA_LOCUS17284</name>
</gene>
<comment type="caution">
    <text evidence="2">The sequence shown here is derived from an EMBL/GenBank/DDBJ whole genome shotgun (WGS) entry which is preliminary data.</text>
</comment>
<keyword evidence="3" id="KW-1185">Reference proteome</keyword>
<evidence type="ECO:0000313" key="2">
    <source>
        <dbReference type="EMBL" id="CAH2102693.1"/>
    </source>
</evidence>
<reference evidence="2" key="1">
    <citation type="submission" date="2022-03" db="EMBL/GenBank/DDBJ databases">
        <authorList>
            <person name="Tunstrom K."/>
        </authorList>
    </citation>
    <scope>NUCLEOTIDE SEQUENCE</scope>
</reference>
<evidence type="ECO:0000259" key="1">
    <source>
        <dbReference type="Pfam" id="PF03184"/>
    </source>
</evidence>
<accession>A0AAU9UXH7</accession>
<protein>
    <recommendedName>
        <fullName evidence="1">DDE-1 domain-containing protein</fullName>
    </recommendedName>
</protein>
<dbReference type="GO" id="GO:0003676">
    <property type="term" value="F:nucleic acid binding"/>
    <property type="evidence" value="ECO:0007669"/>
    <property type="project" value="InterPro"/>
</dbReference>
<evidence type="ECO:0000313" key="3">
    <source>
        <dbReference type="Proteomes" id="UP001153954"/>
    </source>
</evidence>
<proteinExistence type="predicted"/>
<dbReference type="Pfam" id="PF03184">
    <property type="entry name" value="DDE_1"/>
    <property type="match status" value="1"/>
</dbReference>
<dbReference type="InterPro" id="IPR004875">
    <property type="entry name" value="DDE_SF_endonuclease_dom"/>
</dbReference>
<sequence>MKTELLDHAPPGTTAACNPRGWIATEIFTIWFKQFITFSGATLENKVLLLLDGHAATNWLRSHPGRVLTMFQISEIFGQAYIQAATMKTAMNGFRKCGIWPYNQDHFTDVDFMPAEITNRPAVNEDAPATSNATNLPFSDVSTERHAVIENSQSTPPGTQTTIPVTSISPQAQIVIPLAVEFETEPEHHPSSLHAAQTRFLVRAVCRDLI</sequence>